<feature type="domain" description="GGDEF" evidence="4">
    <location>
        <begin position="680"/>
        <end position="810"/>
    </location>
</feature>
<dbReference type="GO" id="GO:0005886">
    <property type="term" value="C:plasma membrane"/>
    <property type="evidence" value="ECO:0007669"/>
    <property type="project" value="TreeGrafter"/>
</dbReference>
<accession>A0A7M1AVA3</accession>
<evidence type="ECO:0000256" key="3">
    <source>
        <dbReference type="SAM" id="Phobius"/>
    </source>
</evidence>
<dbReference type="InterPro" id="IPR050469">
    <property type="entry name" value="Diguanylate_Cyclase"/>
</dbReference>
<dbReference type="Pfam" id="PF09084">
    <property type="entry name" value="NMT1"/>
    <property type="match status" value="1"/>
</dbReference>
<keyword evidence="3" id="KW-0472">Membrane</keyword>
<dbReference type="SUPFAM" id="SSF55073">
    <property type="entry name" value="Nucleotide cyclase"/>
    <property type="match status" value="1"/>
</dbReference>
<dbReference type="Pfam" id="PF12974">
    <property type="entry name" value="Phosphonate-bd"/>
    <property type="match status" value="1"/>
</dbReference>
<dbReference type="Gene3D" id="3.30.70.270">
    <property type="match status" value="1"/>
</dbReference>
<dbReference type="EMBL" id="CP041165">
    <property type="protein sequence ID" value="QOP41381.1"/>
    <property type="molecule type" value="Genomic_DNA"/>
</dbReference>
<feature type="transmembrane region" description="Helical" evidence="3">
    <location>
        <begin position="600"/>
        <end position="621"/>
    </location>
</feature>
<dbReference type="AlphaFoldDB" id="A0A7M1AVA3"/>
<dbReference type="InterPro" id="IPR000160">
    <property type="entry name" value="GGDEF_dom"/>
</dbReference>
<proteinExistence type="predicted"/>
<evidence type="ECO:0000256" key="1">
    <source>
        <dbReference type="ARBA" id="ARBA00012528"/>
    </source>
</evidence>
<evidence type="ECO:0000313" key="5">
    <source>
        <dbReference type="EMBL" id="QOP41381.1"/>
    </source>
</evidence>
<dbReference type="CDD" id="cd01949">
    <property type="entry name" value="GGDEF"/>
    <property type="match status" value="1"/>
</dbReference>
<name>A0A7M1AVA3_9BACT</name>
<dbReference type="Proteomes" id="UP000593910">
    <property type="component" value="Chromosome"/>
</dbReference>
<keyword evidence="3" id="KW-1133">Transmembrane helix</keyword>
<keyword evidence="6" id="KW-1185">Reference proteome</keyword>
<dbReference type="PANTHER" id="PTHR45138:SF9">
    <property type="entry name" value="DIGUANYLATE CYCLASE DGCM-RELATED"/>
    <property type="match status" value="1"/>
</dbReference>
<dbReference type="Pfam" id="PF00990">
    <property type="entry name" value="GGDEF"/>
    <property type="match status" value="1"/>
</dbReference>
<protein>
    <recommendedName>
        <fullName evidence="1">diguanylate cyclase</fullName>
        <ecNumber evidence="1">2.7.7.65</ecNumber>
    </recommendedName>
</protein>
<dbReference type="EC" id="2.7.7.65" evidence="1"/>
<gene>
    <name evidence="5" type="ORF">FJR03_06340</name>
</gene>
<dbReference type="PROSITE" id="PS50887">
    <property type="entry name" value="GGDEF"/>
    <property type="match status" value="1"/>
</dbReference>
<dbReference type="GO" id="GO:0043709">
    <property type="term" value="P:cell adhesion involved in single-species biofilm formation"/>
    <property type="evidence" value="ECO:0007669"/>
    <property type="project" value="TreeGrafter"/>
</dbReference>
<dbReference type="SUPFAM" id="SSF53850">
    <property type="entry name" value="Periplasmic binding protein-like II"/>
    <property type="match status" value="2"/>
</dbReference>
<dbReference type="NCBIfam" id="TIGR00254">
    <property type="entry name" value="GGDEF"/>
    <property type="match status" value="1"/>
</dbReference>
<dbReference type="KEGG" id="smax:FJR03_06340"/>
<evidence type="ECO:0000313" key="6">
    <source>
        <dbReference type="Proteomes" id="UP000593910"/>
    </source>
</evidence>
<dbReference type="InterPro" id="IPR043128">
    <property type="entry name" value="Rev_trsase/Diguanyl_cyclase"/>
</dbReference>
<dbReference type="FunFam" id="3.30.70.270:FF:000001">
    <property type="entry name" value="Diguanylate cyclase domain protein"/>
    <property type="match status" value="1"/>
</dbReference>
<sequence>MRMLLKFIIILLVTTSLFAEKEKISLQLEWLHQFQFAGYYIAKERGYYDVVGLDVTIKEMKTDVDVVKEVISKKSEYGIGRSSLLVDRAEGDPVVLLGAIFQHSPSVLITTNPKIKTLKDLNNKNIMITNDVANGATIKAMLLSKGLLYENINFQQHSFKLKDLIDGKTDAMACYLSNEPFFLKRAGIPYKVFDPRDYGFDFYEDIIFTSEDELKNHPKRAEAFYKASIEGWKWAFAHIEETAKIIHDKYNSQNKSIKSLIFEGKVLKELALNKNGDIGTISMEQIDKITNWYRVTGLLKEKYDFSPYIDPLGFNKKRLNIGVLAKRGEEKTLERWEPLATYLNRSLEEYHVVIHPLSFDEIEEHIKNKSIDFLLVNTVNYVQFENQYGISRIATVKSRGMQGEACSYFGGVIFTKKDSKIKNLNMLKGRKFAAVNEDSFGGWIMAYEFLHDIGIDRDDIKLKFYNTHDAVVHAVLNSEAEAGTVRSDTLKHMAMEKQIDFDKVKILEPKQYENFPYTVSTKLYPEWPFAKLNHVSENAAKEVMTALIRMPEDSVEAVKADIGGWTVPLDYSSVHEVLKKLHIKPYDKIDITPFEVLKKYAIWIYVFISILIVGIIQFIHIRKVNLELDRKVHERTEELYEANHRLKELAHTDALTGIHNRGYFMELAEQLFKVAKRNQSPFQILSLDIDYFKDVNDTYGHQVGDSVLKLFTKKISSLLRESDIFGRIGGEEFVICLQNTTHEGALAFAEKILKEIRALEYKNNKGDRISFTVSIGVAELEGDKTLTQLLSESDEALYRAKRAGRDRVES</sequence>
<evidence type="ECO:0000256" key="2">
    <source>
        <dbReference type="ARBA" id="ARBA00034247"/>
    </source>
</evidence>
<dbReference type="PANTHER" id="PTHR45138">
    <property type="entry name" value="REGULATORY COMPONENTS OF SENSORY TRANSDUCTION SYSTEM"/>
    <property type="match status" value="1"/>
</dbReference>
<dbReference type="Gene3D" id="3.40.190.10">
    <property type="entry name" value="Periplasmic binding protein-like II"/>
    <property type="match status" value="4"/>
</dbReference>
<dbReference type="InterPro" id="IPR015168">
    <property type="entry name" value="SsuA/THI5"/>
</dbReference>
<dbReference type="InterPro" id="IPR029787">
    <property type="entry name" value="Nucleotide_cyclase"/>
</dbReference>
<evidence type="ECO:0000259" key="4">
    <source>
        <dbReference type="PROSITE" id="PS50887"/>
    </source>
</evidence>
<dbReference type="GO" id="GO:0052621">
    <property type="term" value="F:diguanylate cyclase activity"/>
    <property type="evidence" value="ECO:0007669"/>
    <property type="project" value="UniProtKB-EC"/>
</dbReference>
<dbReference type="GO" id="GO:1902201">
    <property type="term" value="P:negative regulation of bacterial-type flagellum-dependent cell motility"/>
    <property type="evidence" value="ECO:0007669"/>
    <property type="project" value="TreeGrafter"/>
</dbReference>
<keyword evidence="3" id="KW-0812">Transmembrane</keyword>
<dbReference type="SMART" id="SM00267">
    <property type="entry name" value="GGDEF"/>
    <property type="match status" value="1"/>
</dbReference>
<comment type="catalytic activity">
    <reaction evidence="2">
        <text>2 GTP = 3',3'-c-di-GMP + 2 diphosphate</text>
        <dbReference type="Rhea" id="RHEA:24898"/>
        <dbReference type="ChEBI" id="CHEBI:33019"/>
        <dbReference type="ChEBI" id="CHEBI:37565"/>
        <dbReference type="ChEBI" id="CHEBI:58805"/>
        <dbReference type="EC" id="2.7.7.65"/>
    </reaction>
</comment>
<reference evidence="5 6" key="1">
    <citation type="submission" date="2019-06" db="EMBL/GenBank/DDBJ databases">
        <title>Sulfurimonas gotlandica sp. nov., a chemoautotrophic and psychrotolerant epsilonproteobacterium isolated from a pelagic redoxcline, and an emended description of the genus Sulfurimonas.</title>
        <authorList>
            <person name="Wang S."/>
            <person name="Jiang L."/>
            <person name="Shao Z."/>
        </authorList>
    </citation>
    <scope>NUCLEOTIDE SEQUENCE [LARGE SCALE GENOMIC DNA]</scope>
    <source>
        <strain evidence="5 6">B2</strain>
    </source>
</reference>
<organism evidence="5 6">
    <name type="scientific">Sulfurimonas marina</name>
    <dbReference type="NCBI Taxonomy" id="2590551"/>
    <lineage>
        <taxon>Bacteria</taxon>
        <taxon>Pseudomonadati</taxon>
        <taxon>Campylobacterota</taxon>
        <taxon>Epsilonproteobacteria</taxon>
        <taxon>Campylobacterales</taxon>
        <taxon>Sulfurimonadaceae</taxon>
        <taxon>Sulfurimonas</taxon>
    </lineage>
</organism>